<feature type="region of interest" description="Disordered" evidence="1">
    <location>
        <begin position="1"/>
        <end position="75"/>
    </location>
</feature>
<dbReference type="RefSeq" id="XP_041286634.1">
    <property type="nucleotide sequence ID" value="XM_041429849.1"/>
</dbReference>
<accession>A0A9P7EUE9</accession>
<organism evidence="2 3">
    <name type="scientific">Suillus discolor</name>
    <dbReference type="NCBI Taxonomy" id="1912936"/>
    <lineage>
        <taxon>Eukaryota</taxon>
        <taxon>Fungi</taxon>
        <taxon>Dikarya</taxon>
        <taxon>Basidiomycota</taxon>
        <taxon>Agaricomycotina</taxon>
        <taxon>Agaricomycetes</taxon>
        <taxon>Agaricomycetidae</taxon>
        <taxon>Boletales</taxon>
        <taxon>Suillineae</taxon>
        <taxon>Suillaceae</taxon>
        <taxon>Suillus</taxon>
    </lineage>
</organism>
<feature type="compositionally biased region" description="Polar residues" evidence="1">
    <location>
        <begin position="1"/>
        <end position="21"/>
    </location>
</feature>
<dbReference type="Proteomes" id="UP000823399">
    <property type="component" value="Unassembled WGS sequence"/>
</dbReference>
<evidence type="ECO:0000256" key="1">
    <source>
        <dbReference type="SAM" id="MobiDB-lite"/>
    </source>
</evidence>
<keyword evidence="3" id="KW-1185">Reference proteome</keyword>
<proteinExistence type="predicted"/>
<dbReference type="OrthoDB" id="10592125at2759"/>
<evidence type="ECO:0000313" key="2">
    <source>
        <dbReference type="EMBL" id="KAG2091811.1"/>
    </source>
</evidence>
<reference evidence="2" key="1">
    <citation type="journal article" date="2020" name="New Phytol.">
        <title>Comparative genomics reveals dynamic genome evolution in host specialist ectomycorrhizal fungi.</title>
        <authorList>
            <person name="Lofgren L.A."/>
            <person name="Nguyen N.H."/>
            <person name="Vilgalys R."/>
            <person name="Ruytinx J."/>
            <person name="Liao H.L."/>
            <person name="Branco S."/>
            <person name="Kuo A."/>
            <person name="LaButti K."/>
            <person name="Lipzen A."/>
            <person name="Andreopoulos W."/>
            <person name="Pangilinan J."/>
            <person name="Riley R."/>
            <person name="Hundley H."/>
            <person name="Na H."/>
            <person name="Barry K."/>
            <person name="Grigoriev I.V."/>
            <person name="Stajich J.E."/>
            <person name="Kennedy P.G."/>
        </authorList>
    </citation>
    <scope>NUCLEOTIDE SEQUENCE</scope>
    <source>
        <strain evidence="2">FC423</strain>
    </source>
</reference>
<dbReference type="EMBL" id="JABBWM010000094">
    <property type="protein sequence ID" value="KAG2091811.1"/>
    <property type="molecule type" value="Genomic_DNA"/>
</dbReference>
<dbReference type="GeneID" id="64692108"/>
<evidence type="ECO:0000313" key="3">
    <source>
        <dbReference type="Proteomes" id="UP000823399"/>
    </source>
</evidence>
<comment type="caution">
    <text evidence="2">The sequence shown here is derived from an EMBL/GenBank/DDBJ whole genome shotgun (WGS) entry which is preliminary data.</text>
</comment>
<dbReference type="AlphaFoldDB" id="A0A9P7EUE9"/>
<gene>
    <name evidence="2" type="ORF">F5147DRAFT_436129</name>
</gene>
<feature type="compositionally biased region" description="Basic and acidic residues" evidence="1">
    <location>
        <begin position="39"/>
        <end position="73"/>
    </location>
</feature>
<protein>
    <submittedName>
        <fullName evidence="2">Uncharacterized protein</fullName>
    </submittedName>
</protein>
<sequence length="180" mass="20269">MYPSTTMSASESLPSTSNTSVKKWKGNEKPVEDVLETNAEAKREEAEVKRQEPKVKREEAEVKRKEHDVEKATKAQPTSAFNKTFIRLVTRSALGVLLPLGLELRPQDRWEGFLVQAETRLRMHLTLPAIILSSSILFIATAHITQHALTSTASYKALIHLHHPQDTGHFFTTDSTSFFT</sequence>
<name>A0A9P7EUE9_9AGAM</name>